<dbReference type="InterPro" id="IPR001611">
    <property type="entry name" value="Leu-rich_rpt"/>
</dbReference>
<feature type="compositionally biased region" description="Polar residues" evidence="12">
    <location>
        <begin position="297"/>
        <end position="307"/>
    </location>
</feature>
<dbReference type="InterPro" id="IPR025875">
    <property type="entry name" value="Leu-rich_rpt_4"/>
</dbReference>
<dbReference type="PROSITE" id="PS50096">
    <property type="entry name" value="IQ"/>
    <property type="match status" value="1"/>
</dbReference>
<dbReference type="PROSITE" id="PS51450">
    <property type="entry name" value="LRR"/>
    <property type="match status" value="4"/>
</dbReference>
<comment type="function">
    <text evidence="9">Acts as a key negative regulator of ciliogenesis in collaboration with CCP110 by capping the mother centriole thereby preventing cilia formation. Required for recruitment of CCP110 to the centrosome.</text>
</comment>
<evidence type="ECO:0000256" key="11">
    <source>
        <dbReference type="ARBA" id="ARBA00076677"/>
    </source>
</evidence>
<evidence type="ECO:0000256" key="4">
    <source>
        <dbReference type="ARBA" id="ARBA00022614"/>
    </source>
</evidence>
<evidence type="ECO:0000256" key="10">
    <source>
        <dbReference type="ARBA" id="ARBA00068862"/>
    </source>
</evidence>
<dbReference type="PANTHER" id="PTHR45973:SF2">
    <property type="entry name" value="CENTROSOMAL PROTEIN OF 97 KDA"/>
    <property type="match status" value="1"/>
</dbReference>
<sequence length="587" mass="66500">MDFIDEEKVLNLCNQHIKRLNRNFISKEKAANISYLHLDGNELQKLEFLAFFTNLVQFSASQNQLLRMYNIAPLKTLVSVDLSYNKIITIEGLKDLIHLTSLNLSHNKIKEIDHLYSNVALEYLDLSDNLIGCLSNISHLSKLKKLYLHKNMITQLRHAEVYLPKSIDTLTLAHNKIADLNEFSRLAGIINLREISLKSNPCVEMTGQMVGFDYRPFLVNWCLELQVIDGYAVDELESLRGEWLYSQGKGRQFRPGEHAQLVQYLAENLPFNNEPLQSEQERKLRLILSKAQQHQSQLMTESLTGGKSSSSQLMSRSLDPSSLQGYKEKSSPPMRILSQSLHCPSTSSHVEEETKLEEITAPLPAASKLVPVPESLISPMVSNIPDIASSSNSKANATSSDYYICEDLSSMKLHTIKTKVDEIRSKKSNSDRDQAATCIQKNWRGYLSRNSNSSVQTFYQQLQVRRVNGHIAKLSEEVRSLKTALENEHKLHVLQMQAINALWRKVQQLQVCMQEVLRAFAPSTSSSSSEVSTQTDIVAVHTPDDTGFLYHRPSTLPLTTHPVSRFVENLVGDVFKDTIEEENSEEQ</sequence>
<dbReference type="SUPFAM" id="SSF52058">
    <property type="entry name" value="L domain-like"/>
    <property type="match status" value="1"/>
</dbReference>
<dbReference type="FunFam" id="3.80.10.10:FF:000165">
    <property type="entry name" value="Centrosomal protein of 97 kDa"/>
    <property type="match status" value="1"/>
</dbReference>
<evidence type="ECO:0000256" key="12">
    <source>
        <dbReference type="SAM" id="MobiDB-lite"/>
    </source>
</evidence>
<comment type="subcellular location">
    <subcellularLocation>
        <location evidence="2">Cytoplasm</location>
        <location evidence="2">Cytoskeleton</location>
        <location evidence="2">Microtubule organizing center</location>
        <location evidence="2">Centrosome</location>
    </subcellularLocation>
</comment>
<dbReference type="GO" id="GO:1902018">
    <property type="term" value="P:negative regulation of cilium assembly"/>
    <property type="evidence" value="ECO:0007669"/>
    <property type="project" value="TreeGrafter"/>
</dbReference>
<dbReference type="GO" id="GO:0030030">
    <property type="term" value="P:cell projection organization"/>
    <property type="evidence" value="ECO:0007669"/>
    <property type="project" value="UniProtKB-KW"/>
</dbReference>
<dbReference type="GO" id="GO:0005813">
    <property type="term" value="C:centrosome"/>
    <property type="evidence" value="ECO:0007669"/>
    <property type="project" value="UniProtKB-SubCell"/>
</dbReference>
<dbReference type="Pfam" id="PF12799">
    <property type="entry name" value="LRR_4"/>
    <property type="match status" value="1"/>
</dbReference>
<protein>
    <recommendedName>
        <fullName evidence="10">Centrosomal protein of 97 kDa</fullName>
    </recommendedName>
    <alternativeName>
        <fullName evidence="8">Dynein axonemal assembly factor 1 homolog</fullName>
    </alternativeName>
    <alternativeName>
        <fullName evidence="11">Leucine-rich repeat and IQ domain-containing protein 2</fullName>
    </alternativeName>
</protein>
<name>A0A9P0E684_NEZVI</name>
<dbReference type="PANTHER" id="PTHR45973">
    <property type="entry name" value="PROTEIN PHOSPHATASE 1 REGULATORY SUBUNIT SDS22-RELATED"/>
    <property type="match status" value="1"/>
</dbReference>
<evidence type="ECO:0000256" key="2">
    <source>
        <dbReference type="ARBA" id="ARBA00004300"/>
    </source>
</evidence>
<keyword evidence="7" id="KW-0206">Cytoskeleton</keyword>
<proteinExistence type="predicted"/>
<evidence type="ECO:0000313" key="13">
    <source>
        <dbReference type="EMBL" id="CAH1393022.1"/>
    </source>
</evidence>
<gene>
    <name evidence="13" type="ORF">NEZAVI_LOCUS3755</name>
</gene>
<evidence type="ECO:0000256" key="7">
    <source>
        <dbReference type="ARBA" id="ARBA00023212"/>
    </source>
</evidence>
<dbReference type="Pfam" id="PF00612">
    <property type="entry name" value="IQ"/>
    <property type="match status" value="1"/>
</dbReference>
<accession>A0A9P0E684</accession>
<evidence type="ECO:0000256" key="6">
    <source>
        <dbReference type="ARBA" id="ARBA00022794"/>
    </source>
</evidence>
<keyword evidence="5" id="KW-0677">Repeat</keyword>
<feature type="region of interest" description="Disordered" evidence="12">
    <location>
        <begin position="297"/>
        <end position="334"/>
    </location>
</feature>
<dbReference type="Proteomes" id="UP001152798">
    <property type="component" value="Chromosome 2"/>
</dbReference>
<dbReference type="SMART" id="SM00369">
    <property type="entry name" value="LRR_TYP"/>
    <property type="match status" value="2"/>
</dbReference>
<evidence type="ECO:0000256" key="5">
    <source>
        <dbReference type="ARBA" id="ARBA00022737"/>
    </source>
</evidence>
<keyword evidence="6" id="KW-0970">Cilium biogenesis/degradation</keyword>
<dbReference type="Pfam" id="PF14580">
    <property type="entry name" value="LRR_9"/>
    <property type="match status" value="1"/>
</dbReference>
<comment type="function">
    <text evidence="1">Cilium-specific protein required for cilia structures.</text>
</comment>
<evidence type="ECO:0000256" key="8">
    <source>
        <dbReference type="ARBA" id="ARBA00024433"/>
    </source>
</evidence>
<evidence type="ECO:0000256" key="9">
    <source>
        <dbReference type="ARBA" id="ARBA00058656"/>
    </source>
</evidence>
<dbReference type="Gene3D" id="1.20.5.190">
    <property type="match status" value="1"/>
</dbReference>
<dbReference type="InterPro" id="IPR050576">
    <property type="entry name" value="Cilia_flagella_integrity"/>
</dbReference>
<evidence type="ECO:0000256" key="3">
    <source>
        <dbReference type="ARBA" id="ARBA00022490"/>
    </source>
</evidence>
<evidence type="ECO:0000313" key="14">
    <source>
        <dbReference type="Proteomes" id="UP001152798"/>
    </source>
</evidence>
<keyword evidence="4" id="KW-0433">Leucine-rich repeat</keyword>
<organism evidence="13 14">
    <name type="scientific">Nezara viridula</name>
    <name type="common">Southern green stink bug</name>
    <name type="synonym">Cimex viridulus</name>
    <dbReference type="NCBI Taxonomy" id="85310"/>
    <lineage>
        <taxon>Eukaryota</taxon>
        <taxon>Metazoa</taxon>
        <taxon>Ecdysozoa</taxon>
        <taxon>Arthropoda</taxon>
        <taxon>Hexapoda</taxon>
        <taxon>Insecta</taxon>
        <taxon>Pterygota</taxon>
        <taxon>Neoptera</taxon>
        <taxon>Paraneoptera</taxon>
        <taxon>Hemiptera</taxon>
        <taxon>Heteroptera</taxon>
        <taxon>Panheteroptera</taxon>
        <taxon>Pentatomomorpha</taxon>
        <taxon>Pentatomoidea</taxon>
        <taxon>Pentatomidae</taxon>
        <taxon>Pentatominae</taxon>
        <taxon>Nezara</taxon>
    </lineage>
</organism>
<dbReference type="SMART" id="SM00365">
    <property type="entry name" value="LRR_SD22"/>
    <property type="match status" value="5"/>
</dbReference>
<dbReference type="Gene3D" id="3.80.10.10">
    <property type="entry name" value="Ribonuclease Inhibitor"/>
    <property type="match status" value="2"/>
</dbReference>
<dbReference type="EMBL" id="OV725078">
    <property type="protein sequence ID" value="CAH1393022.1"/>
    <property type="molecule type" value="Genomic_DNA"/>
</dbReference>
<dbReference type="OrthoDB" id="5954088at2759"/>
<dbReference type="InterPro" id="IPR032675">
    <property type="entry name" value="LRR_dom_sf"/>
</dbReference>
<keyword evidence="3" id="KW-0963">Cytoplasm</keyword>
<evidence type="ECO:0000256" key="1">
    <source>
        <dbReference type="ARBA" id="ARBA00003843"/>
    </source>
</evidence>
<dbReference type="InterPro" id="IPR003591">
    <property type="entry name" value="Leu-rich_rpt_typical-subtyp"/>
</dbReference>
<dbReference type="InterPro" id="IPR000048">
    <property type="entry name" value="IQ_motif_EF-hand-BS"/>
</dbReference>
<keyword evidence="14" id="KW-1185">Reference proteome</keyword>
<dbReference type="AlphaFoldDB" id="A0A9P0E684"/>
<feature type="compositionally biased region" description="Low complexity" evidence="12">
    <location>
        <begin position="308"/>
        <end position="322"/>
    </location>
</feature>
<reference evidence="13" key="1">
    <citation type="submission" date="2022-01" db="EMBL/GenBank/DDBJ databases">
        <authorList>
            <person name="King R."/>
        </authorList>
    </citation>
    <scope>NUCLEOTIDE SEQUENCE</scope>
</reference>